<evidence type="ECO:0000313" key="2">
    <source>
        <dbReference type="Proteomes" id="UP000887013"/>
    </source>
</evidence>
<dbReference type="Proteomes" id="UP000887013">
    <property type="component" value="Unassembled WGS sequence"/>
</dbReference>
<reference evidence="1" key="1">
    <citation type="submission" date="2020-08" db="EMBL/GenBank/DDBJ databases">
        <title>Multicomponent nature underlies the extraordinary mechanical properties of spider dragline silk.</title>
        <authorList>
            <person name="Kono N."/>
            <person name="Nakamura H."/>
            <person name="Mori M."/>
            <person name="Yoshida Y."/>
            <person name="Ohtoshi R."/>
            <person name="Malay A.D."/>
            <person name="Moran D.A.P."/>
            <person name="Tomita M."/>
            <person name="Numata K."/>
            <person name="Arakawa K."/>
        </authorList>
    </citation>
    <scope>NUCLEOTIDE SEQUENCE</scope>
</reference>
<keyword evidence="2" id="KW-1185">Reference proteome</keyword>
<evidence type="ECO:0000313" key="1">
    <source>
        <dbReference type="EMBL" id="GFS69632.1"/>
    </source>
</evidence>
<organism evidence="1 2">
    <name type="scientific">Nephila pilipes</name>
    <name type="common">Giant wood spider</name>
    <name type="synonym">Nephila maculata</name>
    <dbReference type="NCBI Taxonomy" id="299642"/>
    <lineage>
        <taxon>Eukaryota</taxon>
        <taxon>Metazoa</taxon>
        <taxon>Ecdysozoa</taxon>
        <taxon>Arthropoda</taxon>
        <taxon>Chelicerata</taxon>
        <taxon>Arachnida</taxon>
        <taxon>Araneae</taxon>
        <taxon>Araneomorphae</taxon>
        <taxon>Entelegynae</taxon>
        <taxon>Araneoidea</taxon>
        <taxon>Nephilidae</taxon>
        <taxon>Nephila</taxon>
    </lineage>
</organism>
<dbReference type="OrthoDB" id="6420463at2759"/>
<gene>
    <name evidence="1" type="primary">AVEN_226055_1</name>
    <name evidence="1" type="ORF">NPIL_186171</name>
</gene>
<accession>A0A8X6MNF6</accession>
<protein>
    <submittedName>
        <fullName evidence="1">Chromo domain-containing protein</fullName>
    </submittedName>
</protein>
<dbReference type="EMBL" id="BMAW01000572">
    <property type="protein sequence ID" value="GFS69632.1"/>
    <property type="molecule type" value="Genomic_DNA"/>
</dbReference>
<comment type="caution">
    <text evidence="1">The sequence shown here is derived from an EMBL/GenBank/DDBJ whole genome shotgun (WGS) entry which is preliminary data.</text>
</comment>
<name>A0A8X6MNF6_NEPPI</name>
<dbReference type="AlphaFoldDB" id="A0A8X6MNF6"/>
<proteinExistence type="predicted"/>
<sequence length="97" mass="11368">MYHVFTYRNCYKYLDILQPIVDSYDHSVHRSHGFVPAKITETDKPALYRFLCNISSLIMLRFAVNDVVRISKVRKALEKKLSTYLDLRNLLSASDIQ</sequence>